<evidence type="ECO:0000256" key="4">
    <source>
        <dbReference type="ARBA" id="ARBA00023242"/>
    </source>
</evidence>
<evidence type="ECO:0008006" key="11">
    <source>
        <dbReference type="Google" id="ProtNLM"/>
    </source>
</evidence>
<keyword evidence="2 5" id="KW-0853">WD repeat</keyword>
<dbReference type="GO" id="GO:0006281">
    <property type="term" value="P:DNA repair"/>
    <property type="evidence" value="ECO:0007669"/>
    <property type="project" value="TreeGrafter"/>
</dbReference>
<dbReference type="InterPro" id="IPR015943">
    <property type="entry name" value="WD40/YVTN_repeat-like_dom_sf"/>
</dbReference>
<feature type="compositionally biased region" description="Acidic residues" evidence="6">
    <location>
        <begin position="972"/>
        <end position="983"/>
    </location>
</feature>
<evidence type="ECO:0000256" key="2">
    <source>
        <dbReference type="ARBA" id="ARBA00022574"/>
    </source>
</evidence>
<feature type="compositionally biased region" description="Acidic residues" evidence="6">
    <location>
        <begin position="382"/>
        <end position="402"/>
    </location>
</feature>
<dbReference type="GO" id="GO:0003682">
    <property type="term" value="F:chromatin binding"/>
    <property type="evidence" value="ECO:0007669"/>
    <property type="project" value="TreeGrafter"/>
</dbReference>
<feature type="compositionally biased region" description="Basic and acidic residues" evidence="6">
    <location>
        <begin position="1047"/>
        <end position="1059"/>
    </location>
</feature>
<keyword evidence="10" id="KW-1185">Reference proteome</keyword>
<feature type="repeat" description="WD" evidence="5">
    <location>
        <begin position="274"/>
        <end position="316"/>
    </location>
</feature>
<organism evidence="9 10">
    <name type="scientific">Chaetoceros tenuissimus</name>
    <dbReference type="NCBI Taxonomy" id="426638"/>
    <lineage>
        <taxon>Eukaryota</taxon>
        <taxon>Sar</taxon>
        <taxon>Stramenopiles</taxon>
        <taxon>Ochrophyta</taxon>
        <taxon>Bacillariophyta</taxon>
        <taxon>Coscinodiscophyceae</taxon>
        <taxon>Chaetocerotophycidae</taxon>
        <taxon>Chaetocerotales</taxon>
        <taxon>Chaetocerotaceae</taxon>
        <taxon>Chaetoceros</taxon>
    </lineage>
</organism>
<sequence>MKLNLNLEESPSFFKRDLILFQNHILAIGGENGNITAAPLSSPQEFAFKVVHQIDDPIQCISMNSDGSLMALGLEDGSVDIYTFDNSEVHPLLKPLSKSDDDFFTQEEDTFESSLIPAFKLEQRFDSSIRALQFCPHKNLLGVATESSPGFAIFDIQEGSSKLMYQEDGLNGARAVVYAPDGTTCVSLGLDGKFYFYTVDPSKDYELDWDQVYTTQTLVEKDMGQFGTVLEKSRKVAYSSNGNIVAFSGSRDLHLRFTNDLKKERMVLKTLEDEQGQKDDIVTVVFDPSDDHYVVTAAQNGEVGLWKLNQSNDENMPEGSFLGVIATFNDSLCTDMHWYKADGQEEQLLLAFENGSMEILSVKDAVEPVKAKETSVVSSNVAEEEKEVEQEEEMPETQEAEFETQPLDDGKSDDATNDFFDSDDDVEFSQEDKEKTAKKNQFVADEAEDDENQANGNKEKEQAENDEFDDVIDSNADKDEDIADVDDLEDMQLAQQDEEEDDYDELPSSGTNVVSALPEPQAPFAPSSTPLGQRRILCWNQHGIISSRERVDLDGSHRTIDFSFTDSASNRPISFRDPYNFIIGTFGEEGGLFASDLMEDVDEDDGADDDLLQGMSDETRAIVKKSRRRKNGLKSDKATGSTIYFHRFATVGAVTDKDWTLALPEGERVNGCASGSGWNAVTTSRRFLRLFSTSGLQGPIIWLKGDAVTVVGRDRLCAVIYHDGNPLVDGTQNLGYSLYDGVTGRLVVEGAVSAMSPGSSLSWAGFNTDMSLCVMDEDGMLSMLVATKIDGAVGMTYRWTPILDTLGLKKSREDEFWPVHVQEGRFICVPLKGVKHPDPARRPLPSSYPLRMPLARGNGGRSIVMDEVTVRSNLALENKKFMHELELLDNPAAEEELEDEYTQACANLDKVILKLLFDMLKNNKIENAFDLSQRLHLEKSFEIAMEAADRVGQTKLSDRIYDVREQRFPAVQEEEEQQEDEQSYESMEERNTRPLMQRAPITPAETLPNGKRRLQQDEESFASDDESIEEPLAKRLKAKARNPFSKKLKEAAEEKDLDRTPAVMNKARSRNPFAKKMKESPPKEVMDSPPPKKATLSRMSTFSHVAREQSKLSKHLL</sequence>
<dbReference type="Proteomes" id="UP001054902">
    <property type="component" value="Unassembled WGS sequence"/>
</dbReference>
<feature type="compositionally biased region" description="Basic and acidic residues" evidence="6">
    <location>
        <begin position="1076"/>
        <end position="1086"/>
    </location>
</feature>
<feature type="compositionally biased region" description="Acidic residues" evidence="6">
    <location>
        <begin position="464"/>
        <end position="484"/>
    </location>
</feature>
<evidence type="ECO:0000313" key="10">
    <source>
        <dbReference type="Proteomes" id="UP001054902"/>
    </source>
</evidence>
<dbReference type="InterPro" id="IPR048591">
    <property type="entry name" value="WDHD1/CFT4_hel"/>
</dbReference>
<dbReference type="Pfam" id="PF20946">
    <property type="entry name" value="Ctf4_C"/>
    <property type="match status" value="1"/>
</dbReference>
<evidence type="ECO:0000256" key="3">
    <source>
        <dbReference type="ARBA" id="ARBA00022737"/>
    </source>
</evidence>
<feature type="region of interest" description="Disordered" evidence="6">
    <location>
        <begin position="968"/>
        <end position="1117"/>
    </location>
</feature>
<feature type="domain" description="WDHD1/CFT4 helical bundle" evidence="8">
    <location>
        <begin position="886"/>
        <end position="968"/>
    </location>
</feature>
<dbReference type="PANTHER" id="PTHR19932">
    <property type="entry name" value="WD REPEAT AND HMG-BOX DNA BINDING PROTEIN"/>
    <property type="match status" value="1"/>
</dbReference>
<dbReference type="GO" id="GO:0043596">
    <property type="term" value="C:nuclear replication fork"/>
    <property type="evidence" value="ECO:0007669"/>
    <property type="project" value="TreeGrafter"/>
</dbReference>
<dbReference type="SUPFAM" id="SSF50978">
    <property type="entry name" value="WD40 repeat-like"/>
    <property type="match status" value="1"/>
</dbReference>
<keyword evidence="3" id="KW-0677">Repeat</keyword>
<feature type="compositionally biased region" description="Acidic residues" evidence="6">
    <location>
        <begin position="1017"/>
        <end position="1029"/>
    </location>
</feature>
<dbReference type="InterPro" id="IPR022100">
    <property type="entry name" value="WDHD1/CFT4_beta-prop_2nd"/>
</dbReference>
<dbReference type="PANTHER" id="PTHR19932:SF10">
    <property type="entry name" value="WD REPEAT AND HMG-BOX DNA-BINDING PROTEIN 1"/>
    <property type="match status" value="1"/>
</dbReference>
<evidence type="ECO:0000259" key="8">
    <source>
        <dbReference type="Pfam" id="PF20946"/>
    </source>
</evidence>
<evidence type="ECO:0000256" key="1">
    <source>
        <dbReference type="ARBA" id="ARBA00004123"/>
    </source>
</evidence>
<reference evidence="9 10" key="1">
    <citation type="journal article" date="2021" name="Sci. Rep.">
        <title>The genome of the diatom Chaetoceros tenuissimus carries an ancient integrated fragment of an extant virus.</title>
        <authorList>
            <person name="Hongo Y."/>
            <person name="Kimura K."/>
            <person name="Takaki Y."/>
            <person name="Yoshida Y."/>
            <person name="Baba S."/>
            <person name="Kobayashi G."/>
            <person name="Nagasaki K."/>
            <person name="Hano T."/>
            <person name="Tomaru Y."/>
        </authorList>
    </citation>
    <scope>NUCLEOTIDE SEQUENCE [LARGE SCALE GENOMIC DNA]</scope>
    <source>
        <strain evidence="9 10">NIES-3715</strain>
    </source>
</reference>
<evidence type="ECO:0000313" key="9">
    <source>
        <dbReference type="EMBL" id="GFH52516.1"/>
    </source>
</evidence>
<evidence type="ECO:0000256" key="5">
    <source>
        <dbReference type="PROSITE-ProRule" id="PRU00221"/>
    </source>
</evidence>
<comment type="caution">
    <text evidence="9">The sequence shown here is derived from an EMBL/GenBank/DDBJ whole genome shotgun (WGS) entry which is preliminary data.</text>
</comment>
<accession>A0AAD3H6Y3</accession>
<proteinExistence type="predicted"/>
<name>A0AAD3H6Y3_9STRA</name>
<comment type="subcellular location">
    <subcellularLocation>
        <location evidence="1">Nucleus</location>
    </subcellularLocation>
</comment>
<dbReference type="InterPro" id="IPR036322">
    <property type="entry name" value="WD40_repeat_dom_sf"/>
</dbReference>
<evidence type="ECO:0000259" key="7">
    <source>
        <dbReference type="Pfam" id="PF12341"/>
    </source>
</evidence>
<dbReference type="SMART" id="SM00320">
    <property type="entry name" value="WD40"/>
    <property type="match status" value="3"/>
</dbReference>
<dbReference type="GO" id="GO:0006261">
    <property type="term" value="P:DNA-templated DNA replication"/>
    <property type="evidence" value="ECO:0007669"/>
    <property type="project" value="TreeGrafter"/>
</dbReference>
<dbReference type="GO" id="GO:0000278">
    <property type="term" value="P:mitotic cell cycle"/>
    <property type="evidence" value="ECO:0007669"/>
    <property type="project" value="TreeGrafter"/>
</dbReference>
<evidence type="ECO:0000256" key="6">
    <source>
        <dbReference type="SAM" id="MobiDB-lite"/>
    </source>
</evidence>
<feature type="compositionally biased region" description="Acidic residues" evidence="6">
    <location>
        <begin position="420"/>
        <end position="429"/>
    </location>
</feature>
<dbReference type="Gene3D" id="2.130.10.10">
    <property type="entry name" value="YVTN repeat-like/Quinoprotein amine dehydrogenase"/>
    <property type="match status" value="2"/>
</dbReference>
<dbReference type="InterPro" id="IPR001680">
    <property type="entry name" value="WD40_rpt"/>
</dbReference>
<feature type="compositionally biased region" description="Basic residues" evidence="6">
    <location>
        <begin position="1034"/>
        <end position="1046"/>
    </location>
</feature>
<feature type="domain" description="WDHD1/CFT4 second beta-propeller" evidence="7">
    <location>
        <begin position="523"/>
        <end position="854"/>
    </location>
</feature>
<protein>
    <recommendedName>
        <fullName evidence="11">Minichromosome loss protein Mcl1 middle region domain-containing protein</fullName>
    </recommendedName>
</protein>
<keyword evidence="4" id="KW-0539">Nucleus</keyword>
<dbReference type="AlphaFoldDB" id="A0AAD3H6Y3"/>
<dbReference type="Pfam" id="PF12341">
    <property type="entry name" value="Mcl1_mid"/>
    <property type="match status" value="1"/>
</dbReference>
<dbReference type="EMBL" id="BLLK01000045">
    <property type="protein sequence ID" value="GFH52516.1"/>
    <property type="molecule type" value="Genomic_DNA"/>
</dbReference>
<gene>
    <name evidence="9" type="ORF">CTEN210_08992</name>
</gene>
<dbReference type="PROSITE" id="PS50082">
    <property type="entry name" value="WD_REPEATS_2"/>
    <property type="match status" value="1"/>
</dbReference>
<feature type="region of interest" description="Disordered" evidence="6">
    <location>
        <begin position="372"/>
        <end position="484"/>
    </location>
</feature>